<dbReference type="GO" id="GO:0005634">
    <property type="term" value="C:nucleus"/>
    <property type="evidence" value="ECO:0007669"/>
    <property type="project" value="UniProtKB-SubCell"/>
</dbReference>
<evidence type="ECO:0000256" key="5">
    <source>
        <dbReference type="ARBA" id="ARBA00023125"/>
    </source>
</evidence>
<dbReference type="InterPro" id="IPR051089">
    <property type="entry name" value="prtT"/>
</dbReference>
<gene>
    <name evidence="12" type="ORF">D6D22_09024</name>
</gene>
<keyword evidence="5" id="KW-0238">DNA-binding</keyword>
<name>A0A4S8X829_AURPU</name>
<dbReference type="SUPFAM" id="SSF57701">
    <property type="entry name" value="Zn2/Cys6 DNA-binding domain"/>
    <property type="match status" value="1"/>
</dbReference>
<keyword evidence="3" id="KW-0862">Zinc</keyword>
<comment type="similarity">
    <text evidence="8">Belongs to the prtT family.</text>
</comment>
<evidence type="ECO:0000256" key="6">
    <source>
        <dbReference type="ARBA" id="ARBA00023163"/>
    </source>
</evidence>
<proteinExistence type="inferred from homology"/>
<dbReference type="Pfam" id="PF00172">
    <property type="entry name" value="Zn_clus"/>
    <property type="match status" value="1"/>
</dbReference>
<organism evidence="12 13">
    <name type="scientific">Aureobasidium pullulans</name>
    <name type="common">Black yeast</name>
    <name type="synonym">Pullularia pullulans</name>
    <dbReference type="NCBI Taxonomy" id="5580"/>
    <lineage>
        <taxon>Eukaryota</taxon>
        <taxon>Fungi</taxon>
        <taxon>Dikarya</taxon>
        <taxon>Ascomycota</taxon>
        <taxon>Pezizomycotina</taxon>
        <taxon>Dothideomycetes</taxon>
        <taxon>Dothideomycetidae</taxon>
        <taxon>Dothideales</taxon>
        <taxon>Saccotheciaceae</taxon>
        <taxon>Aureobasidium</taxon>
    </lineage>
</organism>
<keyword evidence="2" id="KW-0479">Metal-binding</keyword>
<dbReference type="PROSITE" id="PS00463">
    <property type="entry name" value="ZN2_CY6_FUNGAL_1"/>
    <property type="match status" value="1"/>
</dbReference>
<evidence type="ECO:0000256" key="7">
    <source>
        <dbReference type="ARBA" id="ARBA00023242"/>
    </source>
</evidence>
<dbReference type="InterPro" id="IPR036864">
    <property type="entry name" value="Zn2-C6_fun-type_DNA-bd_sf"/>
</dbReference>
<dbReference type="CDD" id="cd12148">
    <property type="entry name" value="fungal_TF_MHR"/>
    <property type="match status" value="1"/>
</dbReference>
<evidence type="ECO:0000256" key="4">
    <source>
        <dbReference type="ARBA" id="ARBA00023015"/>
    </source>
</evidence>
<keyword evidence="6" id="KW-0804">Transcription</keyword>
<reference evidence="12 13" key="1">
    <citation type="submission" date="2018-10" db="EMBL/GenBank/DDBJ databases">
        <title>Fifty Aureobasidium pullulans genomes reveal a recombining polyextremotolerant generalist.</title>
        <authorList>
            <person name="Gostincar C."/>
            <person name="Turk M."/>
            <person name="Zajc J."/>
            <person name="Gunde-Cimerman N."/>
        </authorList>
    </citation>
    <scope>NUCLEOTIDE SEQUENCE [LARGE SCALE GENOMIC DNA]</scope>
    <source>
        <strain evidence="12 13">EXF-11013</strain>
    </source>
</reference>
<evidence type="ECO:0000313" key="12">
    <source>
        <dbReference type="EMBL" id="THW33645.1"/>
    </source>
</evidence>
<keyword evidence="4" id="KW-0805">Transcription regulation</keyword>
<dbReference type="SMART" id="SM00066">
    <property type="entry name" value="GAL4"/>
    <property type="match status" value="1"/>
</dbReference>
<dbReference type="GO" id="GO:0000976">
    <property type="term" value="F:transcription cis-regulatory region binding"/>
    <property type="evidence" value="ECO:0007669"/>
    <property type="project" value="TreeGrafter"/>
</dbReference>
<dbReference type="Proteomes" id="UP000310687">
    <property type="component" value="Unassembled WGS sequence"/>
</dbReference>
<dbReference type="CDD" id="cd00067">
    <property type="entry name" value="GAL4"/>
    <property type="match status" value="1"/>
</dbReference>
<evidence type="ECO:0000256" key="10">
    <source>
        <dbReference type="ARBA" id="ARBA00042461"/>
    </source>
</evidence>
<dbReference type="AlphaFoldDB" id="A0A4S8X829"/>
<evidence type="ECO:0000313" key="13">
    <source>
        <dbReference type="Proteomes" id="UP000310687"/>
    </source>
</evidence>
<comment type="subcellular location">
    <subcellularLocation>
        <location evidence="1">Nucleus</location>
    </subcellularLocation>
</comment>
<sequence>MPPVRTNHGRASRACHACRTHKTRCYATGPEPMTCLRCRTLGKDCSLQRESLIRGSLETSEAVNSTSKPHDCSGMESRVLSLEHTVQRLESILAQAQQPATLQQSLVSPGTDTEDAAAPLQVIRDAVINSTHSRQARDPGHQPNIVQKDIVSAEESDRLLATFQRHYGRWLSIPETMLRTLRSTDIKDALFLCAACSVAARHSLTDVNAGISSILSAEAELLLASNVLQPQRPLTFFQATLVLSLWSSAVGQSPNGLDAWLMTGMAIQHGSISESVKDVATGKVQIIKEETQVDCLYLWNHLCLSHLHACITMRRKAMINAAHIRQARLVTSLPSTSNFELRMAAELCLYWTIYGELDTDTLDLQHAHTVIQSWKSEWKFLFTQERHHFLQMGFSFAQLLILERALGKSPEAVDESSIVHMVQYCSDILQAAIRTPDDRTEHLTHHVYHMITFAALTLIRLLRKYEKEFALNFEAVSRHALILEASQWLRSIGLPSHIGRTMGNIVATLHKSSFPAQAPDIAISSQGEFMFDNFAAMPEFFDLDANFDWDSLQ</sequence>
<evidence type="ECO:0000256" key="8">
    <source>
        <dbReference type="ARBA" id="ARBA00038134"/>
    </source>
</evidence>
<accession>A0A4S8X829</accession>
<dbReference type="EMBL" id="QZAL01000203">
    <property type="protein sequence ID" value="THW33645.1"/>
    <property type="molecule type" value="Genomic_DNA"/>
</dbReference>
<dbReference type="PANTHER" id="PTHR31845:SF34">
    <property type="entry name" value="TRANSCRIPTIONAL ACTIVATOR OF PROTEASES PRTT"/>
    <property type="match status" value="1"/>
</dbReference>
<comment type="caution">
    <text evidence="12">The sequence shown here is derived from an EMBL/GenBank/DDBJ whole genome shotgun (WGS) entry which is preliminary data.</text>
</comment>
<keyword evidence="7" id="KW-0539">Nucleus</keyword>
<dbReference type="Gene3D" id="4.10.240.10">
    <property type="entry name" value="Zn(2)-C6 fungal-type DNA-binding domain"/>
    <property type="match status" value="1"/>
</dbReference>
<dbReference type="PROSITE" id="PS50048">
    <property type="entry name" value="ZN2_CY6_FUNGAL_2"/>
    <property type="match status" value="1"/>
</dbReference>
<dbReference type="GO" id="GO:0008270">
    <property type="term" value="F:zinc ion binding"/>
    <property type="evidence" value="ECO:0007669"/>
    <property type="project" value="InterPro"/>
</dbReference>
<evidence type="ECO:0000256" key="3">
    <source>
        <dbReference type="ARBA" id="ARBA00022833"/>
    </source>
</evidence>
<evidence type="ECO:0000256" key="2">
    <source>
        <dbReference type="ARBA" id="ARBA00022723"/>
    </source>
</evidence>
<dbReference type="PANTHER" id="PTHR31845">
    <property type="entry name" value="FINGER DOMAIN PROTEIN, PUTATIVE-RELATED"/>
    <property type="match status" value="1"/>
</dbReference>
<protein>
    <recommendedName>
        <fullName evidence="9">Transcriptional activator of proteases prtT</fullName>
    </recommendedName>
    <alternativeName>
        <fullName evidence="10">Zn(2)-C6 zinc finger-containing protein prtT</fullName>
    </alternativeName>
</protein>
<evidence type="ECO:0000256" key="1">
    <source>
        <dbReference type="ARBA" id="ARBA00004123"/>
    </source>
</evidence>
<evidence type="ECO:0000256" key="9">
    <source>
        <dbReference type="ARBA" id="ARBA00041135"/>
    </source>
</evidence>
<dbReference type="GO" id="GO:0000981">
    <property type="term" value="F:DNA-binding transcription factor activity, RNA polymerase II-specific"/>
    <property type="evidence" value="ECO:0007669"/>
    <property type="project" value="InterPro"/>
</dbReference>
<dbReference type="InterPro" id="IPR001138">
    <property type="entry name" value="Zn2Cys6_DnaBD"/>
</dbReference>
<feature type="domain" description="Zn(2)-C6 fungal-type" evidence="11">
    <location>
        <begin position="14"/>
        <end position="47"/>
    </location>
</feature>
<evidence type="ECO:0000259" key="11">
    <source>
        <dbReference type="PROSITE" id="PS50048"/>
    </source>
</evidence>